<feature type="region of interest" description="Disordered" evidence="12">
    <location>
        <begin position="164"/>
        <end position="185"/>
    </location>
</feature>
<evidence type="ECO:0000256" key="1">
    <source>
        <dbReference type="ARBA" id="ARBA00004771"/>
    </source>
</evidence>
<feature type="compositionally biased region" description="Basic and acidic residues" evidence="12">
    <location>
        <begin position="176"/>
        <end position="185"/>
    </location>
</feature>
<dbReference type="GO" id="GO:0071731">
    <property type="term" value="P:response to nitric oxide"/>
    <property type="evidence" value="ECO:0007669"/>
    <property type="project" value="TreeGrafter"/>
</dbReference>
<evidence type="ECO:0000313" key="15">
    <source>
        <dbReference type="EMBL" id="ACY38591.1"/>
    </source>
</evidence>
<gene>
    <name evidence="15" type="primary">atf4</name>
</gene>
<dbReference type="Pfam" id="PF06974">
    <property type="entry name" value="WS_DGAT_C"/>
    <property type="match status" value="1"/>
</dbReference>
<dbReference type="GO" id="GO:0051701">
    <property type="term" value="P:biological process involved in interaction with host"/>
    <property type="evidence" value="ECO:0007669"/>
    <property type="project" value="TreeGrafter"/>
</dbReference>
<dbReference type="GO" id="GO:0001666">
    <property type="term" value="P:response to hypoxia"/>
    <property type="evidence" value="ECO:0007669"/>
    <property type="project" value="TreeGrafter"/>
</dbReference>
<sequence length="483" mass="52990">MVRPEPVDDNLSFLDAGFLETEDSDPHASLTIGALAIMEGPVPGQDEFRDTVAARFAKLPHARDRVHTVPLDFSAPSWTPDPHFDLGHHLRRVAVPEPGEEESLFGFVARVMAHRLDRDRPLWECWVVEGLTDDRWAILTKIHHCMRDGITGTKLFEAMCDEVGPQTSRTAEPDTDAERGARTARVHDSRAVESLAPVDVEFLSPVRQLRLVSAALAIPRRLTAAGIGCATGLTHLLSEMLTSSTNTWCIGPIGRQRRYCAAELRMHDVREICATYRVTVNDVALAAITTGLRQLLLTRGERPEPHTVRTLVPVSVRSATAEHAIHNQVSLMLPFLPVDIEDPVEQLVAVHERLTTHKASKEAEGGKAFTAVAQYGPFMPMAWAVRLATRFPQHSVVAVATNVPGPKATRHVMGRTILEIFPYVPIALRLRIGIAILSYSDHLAFGLTGDYDTTPDLTDLSDSIERGVLTLLASSRAAAAASE</sequence>
<reference evidence="15" key="1">
    <citation type="journal article" date="2008" name="Microbiology">
        <title>Cloning and characterization of a gene involved in triacylglycerol biosynthesis and identification of additional homologous genes in the oleaginous bacterium Rhodococcus opacus PD630.</title>
        <authorList>
            <person name="Alvarez A.F."/>
            <person name="Alvarez H.M."/>
            <person name="Kalscheuer R."/>
            <person name="Waltermann M."/>
            <person name="Steinbuchel A."/>
        </authorList>
    </citation>
    <scope>NUCLEOTIDE SEQUENCE</scope>
    <source>
        <strain evidence="15">PD630</strain>
    </source>
</reference>
<dbReference type="NCBIfam" id="TIGR02946">
    <property type="entry name" value="acyl_WS_DGAT"/>
    <property type="match status" value="1"/>
</dbReference>
<comment type="catalytic activity">
    <reaction evidence="10 11">
        <text>an acyl-CoA + a 1,2-diacyl-sn-glycerol = a triacyl-sn-glycerol + CoA</text>
        <dbReference type="Rhea" id="RHEA:10868"/>
        <dbReference type="ChEBI" id="CHEBI:17815"/>
        <dbReference type="ChEBI" id="CHEBI:57287"/>
        <dbReference type="ChEBI" id="CHEBI:58342"/>
        <dbReference type="ChEBI" id="CHEBI:64615"/>
        <dbReference type="EC" id="2.3.1.20"/>
    </reaction>
</comment>
<evidence type="ECO:0000256" key="2">
    <source>
        <dbReference type="ARBA" id="ARBA00005189"/>
    </source>
</evidence>
<comment type="similarity">
    <text evidence="3 11">Belongs to the long-chain O-acyltransferase family.</text>
</comment>
<evidence type="ECO:0000256" key="4">
    <source>
        <dbReference type="ARBA" id="ARBA00013244"/>
    </source>
</evidence>
<protein>
    <recommendedName>
        <fullName evidence="4 11">Diacylglycerol O-acyltransferase</fullName>
        <ecNumber evidence="4 11">2.3.1.20</ecNumber>
    </recommendedName>
</protein>
<dbReference type="GO" id="GO:0006071">
    <property type="term" value="P:glycerol metabolic process"/>
    <property type="evidence" value="ECO:0007669"/>
    <property type="project" value="UniProtKB-KW"/>
</dbReference>
<dbReference type="PANTHER" id="PTHR31650">
    <property type="entry name" value="O-ACYLTRANSFERASE (WSD1-LIKE) FAMILY PROTEIN"/>
    <property type="match status" value="1"/>
</dbReference>
<dbReference type="GO" id="GO:0004144">
    <property type="term" value="F:diacylglycerol O-acyltransferase activity"/>
    <property type="evidence" value="ECO:0007669"/>
    <property type="project" value="UniProtKB-EC"/>
</dbReference>
<comment type="pathway">
    <text evidence="1 11">Glycerolipid metabolism; triacylglycerol biosynthesis.</text>
</comment>
<dbReference type="GO" id="GO:0019432">
    <property type="term" value="P:triglyceride biosynthetic process"/>
    <property type="evidence" value="ECO:0007669"/>
    <property type="project" value="UniProtKB-UniPathway"/>
</dbReference>
<evidence type="ECO:0000259" key="13">
    <source>
        <dbReference type="Pfam" id="PF03007"/>
    </source>
</evidence>
<dbReference type="PANTHER" id="PTHR31650:SF1">
    <property type="entry name" value="WAX ESTER SYNTHASE_DIACYLGLYCEROL ACYLTRANSFERASE 4-RELATED"/>
    <property type="match status" value="1"/>
</dbReference>
<reference evidence="15" key="2">
    <citation type="submission" date="2009-10" db="EMBL/GenBank/DDBJ databases">
        <authorList>
            <person name="Alvarez A.F."/>
            <person name="Alvarez H.M."/>
            <person name="Kalscheuer R."/>
            <person name="Waltermann M."/>
            <person name="Steinbuchel A."/>
        </authorList>
    </citation>
    <scope>NUCLEOTIDE SEQUENCE</scope>
    <source>
        <strain evidence="15">PD630</strain>
    </source>
</reference>
<organism evidence="15">
    <name type="scientific">Rhodococcus opacus PD630</name>
    <dbReference type="NCBI Taxonomy" id="543736"/>
    <lineage>
        <taxon>Bacteria</taxon>
        <taxon>Bacillati</taxon>
        <taxon>Actinomycetota</taxon>
        <taxon>Actinomycetes</taxon>
        <taxon>Mycobacteriales</taxon>
        <taxon>Nocardiaceae</taxon>
        <taxon>Rhodococcus</taxon>
    </lineage>
</organism>
<dbReference type="EMBL" id="GU067773">
    <property type="protein sequence ID" value="ACY38591.1"/>
    <property type="molecule type" value="Genomic_DNA"/>
</dbReference>
<dbReference type="SUPFAM" id="SSF52777">
    <property type="entry name" value="CoA-dependent acyltransferases"/>
    <property type="match status" value="1"/>
</dbReference>
<evidence type="ECO:0000256" key="6">
    <source>
        <dbReference type="ARBA" id="ARBA00022679"/>
    </source>
</evidence>
<name>D0VEE7_RHOOP</name>
<evidence type="ECO:0000259" key="14">
    <source>
        <dbReference type="Pfam" id="PF06974"/>
    </source>
</evidence>
<dbReference type="InterPro" id="IPR009721">
    <property type="entry name" value="O-acyltransferase_WSD1_C"/>
</dbReference>
<keyword evidence="9 11" id="KW-0012">Acyltransferase</keyword>
<dbReference type="InterPro" id="IPR004255">
    <property type="entry name" value="O-acyltransferase_WSD1_N"/>
</dbReference>
<evidence type="ECO:0000256" key="3">
    <source>
        <dbReference type="ARBA" id="ARBA00009587"/>
    </source>
</evidence>
<dbReference type="EC" id="2.3.1.20" evidence="4 11"/>
<dbReference type="Pfam" id="PF03007">
    <property type="entry name" value="WS_DGAT_cat"/>
    <property type="match status" value="1"/>
</dbReference>
<dbReference type="GO" id="GO:0005886">
    <property type="term" value="C:plasma membrane"/>
    <property type="evidence" value="ECO:0007669"/>
    <property type="project" value="TreeGrafter"/>
</dbReference>
<evidence type="ECO:0000256" key="5">
    <source>
        <dbReference type="ARBA" id="ARBA00022516"/>
    </source>
</evidence>
<dbReference type="InterPro" id="IPR045034">
    <property type="entry name" value="O-acyltransferase_WSD1-like"/>
</dbReference>
<evidence type="ECO:0000256" key="12">
    <source>
        <dbReference type="SAM" id="MobiDB-lite"/>
    </source>
</evidence>
<keyword evidence="5 11" id="KW-0444">Lipid biosynthesis</keyword>
<proteinExistence type="inferred from homology"/>
<evidence type="ECO:0000256" key="7">
    <source>
        <dbReference type="ARBA" id="ARBA00022798"/>
    </source>
</evidence>
<comment type="pathway">
    <text evidence="2">Lipid metabolism.</text>
</comment>
<feature type="domain" description="O-acyltransferase WSD1 C-terminal" evidence="14">
    <location>
        <begin position="327"/>
        <end position="466"/>
    </location>
</feature>
<keyword evidence="7 11" id="KW-0319">Glycerol metabolism</keyword>
<evidence type="ECO:0000256" key="8">
    <source>
        <dbReference type="ARBA" id="ARBA00023098"/>
    </source>
</evidence>
<evidence type="ECO:0000256" key="10">
    <source>
        <dbReference type="ARBA" id="ARBA00048109"/>
    </source>
</evidence>
<dbReference type="UniPathway" id="UPA00282"/>
<dbReference type="InterPro" id="IPR014292">
    <property type="entry name" value="Acyl_transf_WS/DGAT"/>
</dbReference>
<evidence type="ECO:0000256" key="11">
    <source>
        <dbReference type="RuleBase" id="RU361241"/>
    </source>
</evidence>
<feature type="domain" description="O-acyltransferase WSD1-like N-terminal" evidence="13">
    <location>
        <begin position="11"/>
        <end position="284"/>
    </location>
</feature>
<keyword evidence="8 11" id="KW-0443">Lipid metabolism</keyword>
<dbReference type="AlphaFoldDB" id="D0VEE7"/>
<accession>D0VEE7</accession>
<keyword evidence="6 11" id="KW-0808">Transferase</keyword>
<evidence type="ECO:0000256" key="9">
    <source>
        <dbReference type="ARBA" id="ARBA00023315"/>
    </source>
</evidence>